<name>A0ABV1TB45_9ACTN</name>
<dbReference type="RefSeq" id="WP_351955444.1">
    <property type="nucleotide sequence ID" value="NZ_JBEOZH010000051.1"/>
</dbReference>
<feature type="transmembrane region" description="Helical" evidence="1">
    <location>
        <begin position="34"/>
        <end position="53"/>
    </location>
</feature>
<dbReference type="EMBL" id="JBEOZM010000002">
    <property type="protein sequence ID" value="MER6266772.1"/>
    <property type="molecule type" value="Genomic_DNA"/>
</dbReference>
<comment type="caution">
    <text evidence="2">The sequence shown here is derived from an EMBL/GenBank/DDBJ whole genome shotgun (WGS) entry which is preliminary data.</text>
</comment>
<reference evidence="2 3" key="1">
    <citation type="submission" date="2024-06" db="EMBL/GenBank/DDBJ databases">
        <title>The Natural Products Discovery Center: Release of the First 8490 Sequenced Strains for Exploring Actinobacteria Biosynthetic Diversity.</title>
        <authorList>
            <person name="Kalkreuter E."/>
            <person name="Kautsar S.A."/>
            <person name="Yang D."/>
            <person name="Bader C.D."/>
            <person name="Teijaro C.N."/>
            <person name="Fluegel L."/>
            <person name="Davis C.M."/>
            <person name="Simpson J.R."/>
            <person name="Lauterbach L."/>
            <person name="Steele A.D."/>
            <person name="Gui C."/>
            <person name="Meng S."/>
            <person name="Li G."/>
            <person name="Viehrig K."/>
            <person name="Ye F."/>
            <person name="Su P."/>
            <person name="Kiefer A.F."/>
            <person name="Nichols A."/>
            <person name="Cepeda A.J."/>
            <person name="Yan W."/>
            <person name="Fan B."/>
            <person name="Jiang Y."/>
            <person name="Adhikari A."/>
            <person name="Zheng C.-J."/>
            <person name="Schuster L."/>
            <person name="Cowan T.M."/>
            <person name="Smanski M.J."/>
            <person name="Chevrette M.G."/>
            <person name="De Carvalho L.P.S."/>
            <person name="Shen B."/>
        </authorList>
    </citation>
    <scope>NUCLEOTIDE SEQUENCE [LARGE SCALE GENOMIC DNA]</scope>
    <source>
        <strain evidence="2 3">NPDC001694</strain>
    </source>
</reference>
<gene>
    <name evidence="2" type="ORF">ABT211_05660</name>
</gene>
<protein>
    <submittedName>
        <fullName evidence="2">Uncharacterized protein</fullName>
    </submittedName>
</protein>
<keyword evidence="1" id="KW-0812">Transmembrane</keyword>
<keyword evidence="1" id="KW-0472">Membrane</keyword>
<proteinExistence type="predicted"/>
<accession>A0ABV1TB45</accession>
<sequence>MAGIVAAVLFFIAFLINAADISTNDTFTSTNVMLLGLTALALHVAGIGTARSYRSRR</sequence>
<dbReference type="Proteomes" id="UP001490365">
    <property type="component" value="Unassembled WGS sequence"/>
</dbReference>
<keyword evidence="1" id="KW-1133">Transmembrane helix</keyword>
<organism evidence="2 3">
    <name type="scientific">Streptomyces sp. 900105755</name>
    <dbReference type="NCBI Taxonomy" id="3154389"/>
    <lineage>
        <taxon>Bacteria</taxon>
        <taxon>Bacillati</taxon>
        <taxon>Actinomycetota</taxon>
        <taxon>Actinomycetes</taxon>
        <taxon>Kitasatosporales</taxon>
        <taxon>Streptomycetaceae</taxon>
        <taxon>Streptomyces</taxon>
    </lineage>
</organism>
<evidence type="ECO:0000256" key="1">
    <source>
        <dbReference type="SAM" id="Phobius"/>
    </source>
</evidence>
<keyword evidence="3" id="KW-1185">Reference proteome</keyword>
<evidence type="ECO:0000313" key="2">
    <source>
        <dbReference type="EMBL" id="MER6266772.1"/>
    </source>
</evidence>
<evidence type="ECO:0000313" key="3">
    <source>
        <dbReference type="Proteomes" id="UP001490365"/>
    </source>
</evidence>